<evidence type="ECO:0000313" key="3">
    <source>
        <dbReference type="Proteomes" id="UP000054217"/>
    </source>
</evidence>
<reference evidence="3" key="2">
    <citation type="submission" date="2015-01" db="EMBL/GenBank/DDBJ databases">
        <title>Evolutionary Origins and Diversification of the Mycorrhizal Mutualists.</title>
        <authorList>
            <consortium name="DOE Joint Genome Institute"/>
            <consortium name="Mycorrhizal Genomics Consortium"/>
            <person name="Kohler A."/>
            <person name="Kuo A."/>
            <person name="Nagy L.G."/>
            <person name="Floudas D."/>
            <person name="Copeland A."/>
            <person name="Barry K.W."/>
            <person name="Cichocki N."/>
            <person name="Veneault-Fourrey C."/>
            <person name="LaButti K."/>
            <person name="Lindquist E.A."/>
            <person name="Lipzen A."/>
            <person name="Lundell T."/>
            <person name="Morin E."/>
            <person name="Murat C."/>
            <person name="Riley R."/>
            <person name="Ohm R."/>
            <person name="Sun H."/>
            <person name="Tunlid A."/>
            <person name="Henrissat B."/>
            <person name="Grigoriev I.V."/>
            <person name="Hibbett D.S."/>
            <person name="Martin F."/>
        </authorList>
    </citation>
    <scope>NUCLEOTIDE SEQUENCE [LARGE SCALE GENOMIC DNA]</scope>
    <source>
        <strain evidence="3">Marx 270</strain>
    </source>
</reference>
<accession>A0A0C3JJL5</accession>
<dbReference type="Proteomes" id="UP000054217">
    <property type="component" value="Unassembled WGS sequence"/>
</dbReference>
<gene>
    <name evidence="2" type="ORF">M404DRAFT_309908</name>
</gene>
<dbReference type="HOGENOM" id="CLU_1993542_0_0_1"/>
<keyword evidence="3" id="KW-1185">Reference proteome</keyword>
<proteinExistence type="predicted"/>
<dbReference type="AlphaFoldDB" id="A0A0C3JJL5"/>
<feature type="region of interest" description="Disordered" evidence="1">
    <location>
        <begin position="90"/>
        <end position="125"/>
    </location>
</feature>
<dbReference type="InParanoid" id="A0A0C3JJL5"/>
<name>A0A0C3JJL5_PISTI</name>
<feature type="compositionally biased region" description="Basic and acidic residues" evidence="1">
    <location>
        <begin position="90"/>
        <end position="102"/>
    </location>
</feature>
<dbReference type="EMBL" id="KN831955">
    <property type="protein sequence ID" value="KIO09298.1"/>
    <property type="molecule type" value="Genomic_DNA"/>
</dbReference>
<reference evidence="2 3" key="1">
    <citation type="submission" date="2014-04" db="EMBL/GenBank/DDBJ databases">
        <authorList>
            <consortium name="DOE Joint Genome Institute"/>
            <person name="Kuo A."/>
            <person name="Kohler A."/>
            <person name="Costa M.D."/>
            <person name="Nagy L.G."/>
            <person name="Floudas D."/>
            <person name="Copeland A."/>
            <person name="Barry K.W."/>
            <person name="Cichocki N."/>
            <person name="Veneault-Fourrey C."/>
            <person name="LaButti K."/>
            <person name="Lindquist E.A."/>
            <person name="Lipzen A."/>
            <person name="Lundell T."/>
            <person name="Morin E."/>
            <person name="Murat C."/>
            <person name="Sun H."/>
            <person name="Tunlid A."/>
            <person name="Henrissat B."/>
            <person name="Grigoriev I.V."/>
            <person name="Hibbett D.S."/>
            <person name="Martin F."/>
            <person name="Nordberg H.P."/>
            <person name="Cantor M.N."/>
            <person name="Hua S.X."/>
        </authorList>
    </citation>
    <scope>NUCLEOTIDE SEQUENCE [LARGE SCALE GENOMIC DNA]</scope>
    <source>
        <strain evidence="2 3">Marx 270</strain>
    </source>
</reference>
<evidence type="ECO:0000313" key="2">
    <source>
        <dbReference type="EMBL" id="KIO09298.1"/>
    </source>
</evidence>
<sequence length="125" mass="13911">MIEYKSAKGFAVVFGSSVRLVGLSCVLKKGLFATLFTERLRCQQKDSVYHLHVPDDLCARASALCQWCRSDPVTAGFTFSLHIVVGDIFPDSRDPLGKKESPRQFSHPMRKTLHGPRMSVLEAVS</sequence>
<organism evidence="2 3">
    <name type="scientific">Pisolithus tinctorius Marx 270</name>
    <dbReference type="NCBI Taxonomy" id="870435"/>
    <lineage>
        <taxon>Eukaryota</taxon>
        <taxon>Fungi</taxon>
        <taxon>Dikarya</taxon>
        <taxon>Basidiomycota</taxon>
        <taxon>Agaricomycotina</taxon>
        <taxon>Agaricomycetes</taxon>
        <taxon>Agaricomycetidae</taxon>
        <taxon>Boletales</taxon>
        <taxon>Sclerodermatineae</taxon>
        <taxon>Pisolithaceae</taxon>
        <taxon>Pisolithus</taxon>
    </lineage>
</organism>
<evidence type="ECO:0000256" key="1">
    <source>
        <dbReference type="SAM" id="MobiDB-lite"/>
    </source>
</evidence>
<protein>
    <submittedName>
        <fullName evidence="2">Uncharacterized protein</fullName>
    </submittedName>
</protein>